<keyword evidence="3" id="KW-0969">Cilium</keyword>
<comment type="caution">
    <text evidence="3">The sequence shown here is derived from an EMBL/GenBank/DDBJ whole genome shotgun (WGS) entry which is preliminary data.</text>
</comment>
<dbReference type="EMBL" id="SPUM01000122">
    <property type="protein sequence ID" value="TFW29690.1"/>
    <property type="molecule type" value="Genomic_DNA"/>
</dbReference>
<proteinExistence type="predicted"/>
<dbReference type="CDD" id="cd17470">
    <property type="entry name" value="T3SS_Flik_C"/>
    <property type="match status" value="1"/>
</dbReference>
<dbReference type="AlphaFoldDB" id="A0A4Y9SSL3"/>
<evidence type="ECO:0000313" key="3">
    <source>
        <dbReference type="EMBL" id="TFW29690.1"/>
    </source>
</evidence>
<keyword evidence="4" id="KW-1185">Reference proteome</keyword>
<accession>A0A4Y9SSL3</accession>
<dbReference type="InterPro" id="IPR038610">
    <property type="entry name" value="FliK-like_C_sf"/>
</dbReference>
<name>A0A4Y9SSL3_9BURK</name>
<dbReference type="Pfam" id="PF02120">
    <property type="entry name" value="Flg_hook"/>
    <property type="match status" value="1"/>
</dbReference>
<dbReference type="InterPro" id="IPR021136">
    <property type="entry name" value="Flagellar_hook_control-like_C"/>
</dbReference>
<evidence type="ECO:0000256" key="1">
    <source>
        <dbReference type="SAM" id="MobiDB-lite"/>
    </source>
</evidence>
<protein>
    <submittedName>
        <fullName evidence="3">Flagellar hook-length control protein FliK</fullName>
    </submittedName>
</protein>
<feature type="compositionally biased region" description="Low complexity" evidence="1">
    <location>
        <begin position="45"/>
        <end position="60"/>
    </location>
</feature>
<sequence>MSAAAPAKPVDQAALAPVALADLAPAHLPAASLPSTPVDDSATVPAPSAKAGPAPASFAAAEPAAKDASAAAPVTSPIANTGAPQAQHLTAAAPLPPVADTVALPGPPTAWRAPLHQALGERLQLQVGSGIEQAVIRLDPPNLGRVEIAIRHASGSLEVTLTATHNEVLRELRTVSEALRGDLAQRQYLDVAVTVAPAPRQAAAGAFAGEQHGRGRQGGHEQDDSQPGLALAEADGAASAFSLNGRE</sequence>
<organism evidence="3 4">
    <name type="scientific">Massilia horti</name>
    <dbReference type="NCBI Taxonomy" id="2562153"/>
    <lineage>
        <taxon>Bacteria</taxon>
        <taxon>Pseudomonadati</taxon>
        <taxon>Pseudomonadota</taxon>
        <taxon>Betaproteobacteria</taxon>
        <taxon>Burkholderiales</taxon>
        <taxon>Oxalobacteraceae</taxon>
        <taxon>Telluria group</taxon>
        <taxon>Massilia</taxon>
    </lineage>
</organism>
<reference evidence="3 4" key="1">
    <citation type="submission" date="2019-03" db="EMBL/GenBank/DDBJ databases">
        <title>Draft genome of Massilia hortus sp. nov., a novel bacterial species of the Oxalobacteraceae family.</title>
        <authorList>
            <person name="Peta V."/>
            <person name="Raths R."/>
            <person name="Bucking H."/>
        </authorList>
    </citation>
    <scope>NUCLEOTIDE SEQUENCE [LARGE SCALE GENOMIC DNA]</scope>
    <source>
        <strain evidence="3 4">ONC3</strain>
    </source>
</reference>
<dbReference type="PANTHER" id="PTHR37533">
    <property type="entry name" value="FLAGELLAR HOOK-LENGTH CONTROL PROTEIN"/>
    <property type="match status" value="1"/>
</dbReference>
<keyword evidence="3" id="KW-0282">Flagellum</keyword>
<dbReference type="Gene3D" id="3.30.750.140">
    <property type="match status" value="1"/>
</dbReference>
<dbReference type="InterPro" id="IPR052563">
    <property type="entry name" value="FliK"/>
</dbReference>
<evidence type="ECO:0000259" key="2">
    <source>
        <dbReference type="Pfam" id="PF02120"/>
    </source>
</evidence>
<dbReference type="OrthoDB" id="1792985at2"/>
<feature type="domain" description="Flagellar hook-length control protein-like C-terminal" evidence="2">
    <location>
        <begin position="121"/>
        <end position="195"/>
    </location>
</feature>
<evidence type="ECO:0000313" key="4">
    <source>
        <dbReference type="Proteomes" id="UP000297258"/>
    </source>
</evidence>
<feature type="region of interest" description="Disordered" evidence="1">
    <location>
        <begin position="206"/>
        <end position="247"/>
    </location>
</feature>
<dbReference type="PANTHER" id="PTHR37533:SF2">
    <property type="entry name" value="FLAGELLAR HOOK-LENGTH CONTROL PROTEIN"/>
    <property type="match status" value="1"/>
</dbReference>
<keyword evidence="3" id="KW-0966">Cell projection</keyword>
<feature type="region of interest" description="Disordered" evidence="1">
    <location>
        <begin position="29"/>
        <end position="60"/>
    </location>
</feature>
<gene>
    <name evidence="3" type="ORF">E4O92_18155</name>
</gene>
<dbReference type="Proteomes" id="UP000297258">
    <property type="component" value="Unassembled WGS sequence"/>
</dbReference>
<feature type="compositionally biased region" description="Low complexity" evidence="1">
    <location>
        <begin position="228"/>
        <end position="247"/>
    </location>
</feature>